<sequence length="152" mass="16136">MTTAISKLRTGHVGLNVTDLDRSLAFYRDALGFALLGEGKEDGRRFAFLGQDGELVLTLWQQADGGYVPAAAGLHHLALSADTIEQVREYEARLRELGTDFAYEGVVAHGEGRASGGIFFHDPDGTRLEISVPAGAECAPAPTPGAPTCGFF</sequence>
<accession>A0AB39Y9E0</accession>
<name>A0AB39Y9E0_9ACTN</name>
<dbReference type="SUPFAM" id="SSF54593">
    <property type="entry name" value="Glyoxalase/Bleomycin resistance protein/Dihydroxybiphenyl dioxygenase"/>
    <property type="match status" value="1"/>
</dbReference>
<dbReference type="InterPro" id="IPR051332">
    <property type="entry name" value="Fosfomycin_Res_Enzymes"/>
</dbReference>
<dbReference type="PANTHER" id="PTHR36113:SF3">
    <property type="entry name" value="SLL5075 PROTEIN"/>
    <property type="match status" value="1"/>
</dbReference>
<feature type="domain" description="VOC" evidence="2">
    <location>
        <begin position="9"/>
        <end position="133"/>
    </location>
</feature>
<dbReference type="InterPro" id="IPR037523">
    <property type="entry name" value="VOC_core"/>
</dbReference>
<dbReference type="AlphaFoldDB" id="A0AB39Y9E0"/>
<dbReference type="GO" id="GO:0004462">
    <property type="term" value="F:lactoylglutathione lyase activity"/>
    <property type="evidence" value="ECO:0007669"/>
    <property type="project" value="InterPro"/>
</dbReference>
<dbReference type="Pfam" id="PF00903">
    <property type="entry name" value="Glyoxalase"/>
    <property type="match status" value="1"/>
</dbReference>
<dbReference type="Gene3D" id="3.10.180.10">
    <property type="entry name" value="2,3-Dihydroxybiphenyl 1,2-Dioxygenase, domain 1"/>
    <property type="match status" value="1"/>
</dbReference>
<keyword evidence="1" id="KW-0479">Metal-binding</keyword>
<reference evidence="3" key="1">
    <citation type="submission" date="2024-08" db="EMBL/GenBank/DDBJ databases">
        <authorList>
            <person name="Yu S.T."/>
        </authorList>
    </citation>
    <scope>NUCLEOTIDE SEQUENCE</scope>
    <source>
        <strain evidence="3">R33</strain>
    </source>
</reference>
<protein>
    <submittedName>
        <fullName evidence="3">VOC family protein</fullName>
    </submittedName>
</protein>
<dbReference type="EMBL" id="CP165727">
    <property type="protein sequence ID" value="XDV66101.1"/>
    <property type="molecule type" value="Genomic_DNA"/>
</dbReference>
<dbReference type="CDD" id="cd06587">
    <property type="entry name" value="VOC"/>
    <property type="match status" value="1"/>
</dbReference>
<dbReference type="PROSITE" id="PS51819">
    <property type="entry name" value="VOC"/>
    <property type="match status" value="1"/>
</dbReference>
<dbReference type="GO" id="GO:0046872">
    <property type="term" value="F:metal ion binding"/>
    <property type="evidence" value="ECO:0007669"/>
    <property type="project" value="UniProtKB-KW"/>
</dbReference>
<evidence type="ECO:0000259" key="2">
    <source>
        <dbReference type="PROSITE" id="PS51819"/>
    </source>
</evidence>
<dbReference type="InterPro" id="IPR029068">
    <property type="entry name" value="Glyas_Bleomycin-R_OHBP_Dase"/>
</dbReference>
<organism evidence="3">
    <name type="scientific">Streptomyces sp. R33</name>
    <dbReference type="NCBI Taxonomy" id="3238629"/>
    <lineage>
        <taxon>Bacteria</taxon>
        <taxon>Bacillati</taxon>
        <taxon>Actinomycetota</taxon>
        <taxon>Actinomycetes</taxon>
        <taxon>Kitasatosporales</taxon>
        <taxon>Streptomycetaceae</taxon>
        <taxon>Streptomyces</taxon>
    </lineage>
</organism>
<dbReference type="PROSITE" id="PS00934">
    <property type="entry name" value="GLYOXALASE_I_1"/>
    <property type="match status" value="1"/>
</dbReference>
<dbReference type="InterPro" id="IPR018146">
    <property type="entry name" value="Glyoxalase_1_CS"/>
</dbReference>
<dbReference type="PANTHER" id="PTHR36113">
    <property type="entry name" value="LYASE, PUTATIVE-RELATED-RELATED"/>
    <property type="match status" value="1"/>
</dbReference>
<dbReference type="RefSeq" id="WP_053786861.1">
    <property type="nucleotide sequence ID" value="NZ_CP165727.1"/>
</dbReference>
<proteinExistence type="predicted"/>
<evidence type="ECO:0000256" key="1">
    <source>
        <dbReference type="ARBA" id="ARBA00022723"/>
    </source>
</evidence>
<dbReference type="InterPro" id="IPR004360">
    <property type="entry name" value="Glyas_Fos-R_dOase_dom"/>
</dbReference>
<gene>
    <name evidence="3" type="ORF">AB5J51_25830</name>
</gene>
<evidence type="ECO:0000313" key="3">
    <source>
        <dbReference type="EMBL" id="XDV66101.1"/>
    </source>
</evidence>